<keyword evidence="7" id="KW-0812">Transmembrane</keyword>
<evidence type="ECO:0000256" key="2">
    <source>
        <dbReference type="ARBA" id="ARBA00004115"/>
    </source>
</evidence>
<evidence type="ECO:0000256" key="9">
    <source>
        <dbReference type="ARBA" id="ARBA00022824"/>
    </source>
</evidence>
<evidence type="ECO:0000256" key="10">
    <source>
        <dbReference type="ARBA" id="ARBA00022843"/>
    </source>
</evidence>
<gene>
    <name evidence="16" type="ORF">MAR_012278</name>
</gene>
<comment type="subcellular location">
    <subcellularLocation>
        <location evidence="2">Endoplasmic reticulum membrane</location>
        <topology evidence="2">Single-pass type I membrane protein</topology>
    </subcellularLocation>
</comment>
<dbReference type="Pfam" id="PF05404">
    <property type="entry name" value="TRAP-delta"/>
    <property type="match status" value="1"/>
</dbReference>
<dbReference type="PANTHER" id="PTHR12731:SF1">
    <property type="entry name" value="TRANSLOCON-ASSOCIATED PROTEIN SUBUNIT DELTA"/>
    <property type="match status" value="1"/>
</dbReference>
<keyword evidence="9" id="KW-0256">Endoplasmic reticulum</keyword>
<accession>A0ABY7FZJ6</accession>
<dbReference type="InterPro" id="IPR008855">
    <property type="entry name" value="TRAP-delta"/>
</dbReference>
<keyword evidence="11" id="KW-1133">Transmembrane helix</keyword>
<organism evidence="16 17">
    <name type="scientific">Mya arenaria</name>
    <name type="common">Soft-shell clam</name>
    <dbReference type="NCBI Taxonomy" id="6604"/>
    <lineage>
        <taxon>Eukaryota</taxon>
        <taxon>Metazoa</taxon>
        <taxon>Spiralia</taxon>
        <taxon>Lophotrochozoa</taxon>
        <taxon>Mollusca</taxon>
        <taxon>Bivalvia</taxon>
        <taxon>Autobranchia</taxon>
        <taxon>Heteroconchia</taxon>
        <taxon>Euheterodonta</taxon>
        <taxon>Imparidentia</taxon>
        <taxon>Neoheterodontei</taxon>
        <taxon>Myida</taxon>
        <taxon>Myoidea</taxon>
        <taxon>Myidae</taxon>
        <taxon>Mya</taxon>
    </lineage>
</organism>
<proteinExistence type="inferred from homology"/>
<feature type="signal peptide" evidence="15">
    <location>
        <begin position="1"/>
        <end position="22"/>
    </location>
</feature>
<keyword evidence="13" id="KW-1015">Disulfide bond</keyword>
<evidence type="ECO:0000256" key="5">
    <source>
        <dbReference type="ARBA" id="ARBA00014387"/>
    </source>
</evidence>
<reference evidence="16" key="1">
    <citation type="submission" date="2022-11" db="EMBL/GenBank/DDBJ databases">
        <title>Centuries of genome instability and evolution in soft-shell clam transmissible cancer (bioRxiv).</title>
        <authorList>
            <person name="Hart S.F.M."/>
            <person name="Yonemitsu M.A."/>
            <person name="Giersch R.M."/>
            <person name="Beal B.F."/>
            <person name="Arriagada G."/>
            <person name="Davis B.W."/>
            <person name="Ostrander E.A."/>
            <person name="Goff S.P."/>
            <person name="Metzger M.J."/>
        </authorList>
    </citation>
    <scope>NUCLEOTIDE SEQUENCE</scope>
    <source>
        <strain evidence="16">MELC-2E11</strain>
        <tissue evidence="16">Siphon/mantle</tissue>
    </source>
</reference>
<evidence type="ECO:0000313" key="17">
    <source>
        <dbReference type="Proteomes" id="UP001164746"/>
    </source>
</evidence>
<evidence type="ECO:0000256" key="12">
    <source>
        <dbReference type="ARBA" id="ARBA00023136"/>
    </source>
</evidence>
<comment type="subunit">
    <text evidence="4">Heterotetramer of TRAP-alpha, TRAP-beta, TRAP-delta and TRAP-gamma.</text>
</comment>
<evidence type="ECO:0000256" key="13">
    <source>
        <dbReference type="ARBA" id="ARBA00023157"/>
    </source>
</evidence>
<evidence type="ECO:0000256" key="6">
    <source>
        <dbReference type="ARBA" id="ARBA00022499"/>
    </source>
</evidence>
<keyword evidence="6" id="KW-1017">Isopeptide bond</keyword>
<dbReference type="EMBL" id="CP111025">
    <property type="protein sequence ID" value="WAR26574.1"/>
    <property type="molecule type" value="Genomic_DNA"/>
</dbReference>
<sequence length="159" mass="17083">MIVAGKTIFAFMLVIAPFMVLADVCTSPSVKSSTYTTSEASSSTNTVFIVQFSLSCKNGAKVQVTLKIESVILAEVNGNTDLTLYADINGKTVPVSFSDENKNLPSGSYDVKFYDEDGFSNLRKGVWKGPLVPSELVATATAVLVWFLAYSARNSLQSS</sequence>
<dbReference type="Proteomes" id="UP001164746">
    <property type="component" value="Chromosome 14"/>
</dbReference>
<protein>
    <recommendedName>
        <fullName evidence="5">Translocon-associated protein subunit delta</fullName>
    </recommendedName>
    <alternativeName>
        <fullName evidence="14">Signal sequence receptor subunit delta</fullName>
    </alternativeName>
</protein>
<comment type="similarity">
    <text evidence="3">Belongs to the TRAP-delta family.</text>
</comment>
<evidence type="ECO:0000256" key="7">
    <source>
        <dbReference type="ARBA" id="ARBA00022692"/>
    </source>
</evidence>
<evidence type="ECO:0000256" key="15">
    <source>
        <dbReference type="SAM" id="SignalP"/>
    </source>
</evidence>
<comment type="function">
    <text evidence="1">TRAP proteins are part of a complex whose function is to bind calcium to the ER membrane and thereby regulate the retention of ER resident proteins.</text>
</comment>
<evidence type="ECO:0000256" key="4">
    <source>
        <dbReference type="ARBA" id="ARBA00011819"/>
    </source>
</evidence>
<evidence type="ECO:0000256" key="11">
    <source>
        <dbReference type="ARBA" id="ARBA00022989"/>
    </source>
</evidence>
<keyword evidence="12" id="KW-0472">Membrane</keyword>
<keyword evidence="8 15" id="KW-0732">Signal</keyword>
<evidence type="ECO:0000256" key="3">
    <source>
        <dbReference type="ARBA" id="ARBA00009294"/>
    </source>
</evidence>
<keyword evidence="10" id="KW-0832">Ubl conjugation</keyword>
<feature type="chain" id="PRO_5046329952" description="Translocon-associated protein subunit delta" evidence="15">
    <location>
        <begin position="23"/>
        <end position="159"/>
    </location>
</feature>
<evidence type="ECO:0000256" key="8">
    <source>
        <dbReference type="ARBA" id="ARBA00022729"/>
    </source>
</evidence>
<evidence type="ECO:0000256" key="14">
    <source>
        <dbReference type="ARBA" id="ARBA00031791"/>
    </source>
</evidence>
<name>A0ABY7FZJ6_MYAAR</name>
<keyword evidence="17" id="KW-1185">Reference proteome</keyword>
<evidence type="ECO:0000256" key="1">
    <source>
        <dbReference type="ARBA" id="ARBA00002838"/>
    </source>
</evidence>
<evidence type="ECO:0000313" key="16">
    <source>
        <dbReference type="EMBL" id="WAR26574.1"/>
    </source>
</evidence>
<dbReference type="PANTHER" id="PTHR12731">
    <property type="entry name" value="TRANSLOCON-ASSOCIATED PROTEIN, DELTA SUBUNIT"/>
    <property type="match status" value="1"/>
</dbReference>